<sequence>MAATQDSVELISKSGQSLSVFQFPLTSSNGWIPSTDGLHYNAIAEDSISALEATEKNGISLNRYAPVADMKTVKEPFVSYVSDKYFVVIPYVARNVIYLVSKNDFPNQVYKSFSIKGCKPSDKQFEMEEGVPQFRTAYDGGRFFVAAIASGHLRIFSFTP</sequence>
<dbReference type="STRING" id="354355.SAMN05660816_03581"/>
<dbReference type="Proteomes" id="UP000192610">
    <property type="component" value="Unassembled WGS sequence"/>
</dbReference>
<reference evidence="2" key="1">
    <citation type="submission" date="2016-04" db="EMBL/GenBank/DDBJ databases">
        <authorList>
            <person name="Chen L."/>
            <person name="Zhuang W."/>
            <person name="Wang G."/>
        </authorList>
    </citation>
    <scope>NUCLEOTIDE SEQUENCE [LARGE SCALE GENOMIC DNA]</scope>
    <source>
        <strain evidence="2">17621</strain>
    </source>
</reference>
<name>A0A1V9EET8_9BACT</name>
<proteinExistence type="predicted"/>
<organism evidence="1 2">
    <name type="scientific">Niastella yeongjuensis</name>
    <dbReference type="NCBI Taxonomy" id="354355"/>
    <lineage>
        <taxon>Bacteria</taxon>
        <taxon>Pseudomonadati</taxon>
        <taxon>Bacteroidota</taxon>
        <taxon>Chitinophagia</taxon>
        <taxon>Chitinophagales</taxon>
        <taxon>Chitinophagaceae</taxon>
        <taxon>Niastella</taxon>
    </lineage>
</organism>
<keyword evidence="2" id="KW-1185">Reference proteome</keyword>
<dbReference type="EMBL" id="LVXG01000034">
    <property type="protein sequence ID" value="OQP44649.1"/>
    <property type="molecule type" value="Genomic_DNA"/>
</dbReference>
<comment type="caution">
    <text evidence="1">The sequence shown here is derived from an EMBL/GenBank/DDBJ whole genome shotgun (WGS) entry which is preliminary data.</text>
</comment>
<protein>
    <submittedName>
        <fullName evidence="1">Uncharacterized protein</fullName>
    </submittedName>
</protein>
<evidence type="ECO:0000313" key="2">
    <source>
        <dbReference type="Proteomes" id="UP000192610"/>
    </source>
</evidence>
<gene>
    <name evidence="1" type="ORF">A4H97_09800</name>
</gene>
<evidence type="ECO:0000313" key="1">
    <source>
        <dbReference type="EMBL" id="OQP44649.1"/>
    </source>
</evidence>
<dbReference type="AlphaFoldDB" id="A0A1V9EET8"/>
<accession>A0A1V9EET8</accession>